<comment type="similarity">
    <text evidence="2 11">Belongs to the G-protein coupled receptor 1 family.</text>
</comment>
<dbReference type="Gene3D" id="1.20.1070.10">
    <property type="entry name" value="Rhodopsin 7-helix transmembrane proteins"/>
    <property type="match status" value="1"/>
</dbReference>
<evidence type="ECO:0000256" key="4">
    <source>
        <dbReference type="ARBA" id="ARBA00022507"/>
    </source>
</evidence>
<evidence type="ECO:0000256" key="8">
    <source>
        <dbReference type="ARBA" id="ARBA00023136"/>
    </source>
</evidence>
<sequence length="292" mass="33099">MFPRDSILVLFLLLELFLGFLGNSLLFSLSVHSCLHRPALRKPLDLILAHLALTNALSAVCRLILDLLPLLVSDLGCRALLYAYSVTRALNICTLSLLTAFQATTLHPGLLTWAWLQCKAPSFIFPTCLSFWIFNLLLYLPVLNRGPRPGNYSGPAASFLWAPSESGQLHYRTFTTLFLYMVTFLYMHRHTAGRLRSPTQVSPLQCEIKTTHSILTLVAFFGDAFGLNSFVTFYSFYRPQENSGLEKMSRILSSCYPAICPFVLMRHRRVISKFIASFSKMRISLMHSRCRC</sequence>
<comment type="subcellular location">
    <subcellularLocation>
        <location evidence="1 11">Cell membrane</location>
        <topology evidence="1 11">Multi-pass membrane protein</topology>
    </subcellularLocation>
</comment>
<dbReference type="GeneID" id="105994130"/>
<dbReference type="GO" id="GO:0019236">
    <property type="term" value="P:response to pheromone"/>
    <property type="evidence" value="ECO:0007669"/>
    <property type="project" value="UniProtKB-KW"/>
</dbReference>
<keyword evidence="9 11" id="KW-0675">Receptor</keyword>
<keyword evidence="4 11" id="KW-0589">Pheromone response</keyword>
<gene>
    <name evidence="13" type="primary">LOC105994130</name>
</gene>
<dbReference type="RefSeq" id="XP_012883014.1">
    <property type="nucleotide sequence ID" value="XM_013027560.1"/>
</dbReference>
<comment type="caution">
    <text evidence="11">Lacks conserved residue(s) required for the propagation of feature annotation.</text>
</comment>
<dbReference type="KEGG" id="dord:105994130"/>
<evidence type="ECO:0000256" key="2">
    <source>
        <dbReference type="ARBA" id="ARBA00010663"/>
    </source>
</evidence>
<proteinExistence type="inferred from homology"/>
<feature type="transmembrane region" description="Helical" evidence="11">
    <location>
        <begin position="123"/>
        <end position="142"/>
    </location>
</feature>
<feature type="transmembrane region" description="Helical" evidence="11">
    <location>
        <begin position="89"/>
        <end position="116"/>
    </location>
</feature>
<keyword evidence="3 11" id="KW-1003">Cell membrane</keyword>
<evidence type="ECO:0000256" key="11">
    <source>
        <dbReference type="RuleBase" id="RU364061"/>
    </source>
</evidence>
<name>A0A1S3G3Z9_DIPOR</name>
<dbReference type="GO" id="GO:0005886">
    <property type="term" value="C:plasma membrane"/>
    <property type="evidence" value="ECO:0007669"/>
    <property type="project" value="UniProtKB-SubCell"/>
</dbReference>
<evidence type="ECO:0000256" key="7">
    <source>
        <dbReference type="ARBA" id="ARBA00023040"/>
    </source>
</evidence>
<keyword evidence="7 11" id="KW-0297">G-protein coupled receptor</keyword>
<evidence type="ECO:0000313" key="12">
    <source>
        <dbReference type="Proteomes" id="UP000081671"/>
    </source>
</evidence>
<dbReference type="Proteomes" id="UP000081671">
    <property type="component" value="Unplaced"/>
</dbReference>
<evidence type="ECO:0000256" key="10">
    <source>
        <dbReference type="ARBA" id="ARBA00023224"/>
    </source>
</evidence>
<feature type="transmembrane region" description="Helical" evidence="11">
    <location>
        <begin position="6"/>
        <end position="31"/>
    </location>
</feature>
<reference evidence="13" key="1">
    <citation type="submission" date="2025-08" db="UniProtKB">
        <authorList>
            <consortium name="RefSeq"/>
        </authorList>
    </citation>
    <scope>IDENTIFICATION</scope>
    <source>
        <tissue evidence="13">Kidney</tissue>
    </source>
</reference>
<protein>
    <recommendedName>
        <fullName evidence="11">Vomeronasal type-1 receptor</fullName>
    </recommendedName>
</protein>
<organism evidence="12 13">
    <name type="scientific">Dipodomys ordii</name>
    <name type="common">Ord's kangaroo rat</name>
    <dbReference type="NCBI Taxonomy" id="10020"/>
    <lineage>
        <taxon>Eukaryota</taxon>
        <taxon>Metazoa</taxon>
        <taxon>Chordata</taxon>
        <taxon>Craniata</taxon>
        <taxon>Vertebrata</taxon>
        <taxon>Euteleostomi</taxon>
        <taxon>Mammalia</taxon>
        <taxon>Eutheria</taxon>
        <taxon>Euarchontoglires</taxon>
        <taxon>Glires</taxon>
        <taxon>Rodentia</taxon>
        <taxon>Castorimorpha</taxon>
        <taxon>Heteromyidae</taxon>
        <taxon>Dipodomyinae</taxon>
        <taxon>Dipodomys</taxon>
    </lineage>
</organism>
<dbReference type="PANTHER" id="PTHR24062">
    <property type="entry name" value="VOMERONASAL TYPE-1 RECEPTOR"/>
    <property type="match status" value="1"/>
</dbReference>
<dbReference type="GO" id="GO:0016503">
    <property type="term" value="F:pheromone receptor activity"/>
    <property type="evidence" value="ECO:0007669"/>
    <property type="project" value="InterPro"/>
</dbReference>
<dbReference type="Pfam" id="PF03402">
    <property type="entry name" value="V1R"/>
    <property type="match status" value="2"/>
</dbReference>
<evidence type="ECO:0000256" key="6">
    <source>
        <dbReference type="ARBA" id="ARBA00022989"/>
    </source>
</evidence>
<evidence type="ECO:0000256" key="1">
    <source>
        <dbReference type="ARBA" id="ARBA00004651"/>
    </source>
</evidence>
<keyword evidence="12" id="KW-1185">Reference proteome</keyword>
<keyword evidence="6 11" id="KW-1133">Transmembrane helix</keyword>
<dbReference type="InParanoid" id="A0A1S3G3Z9"/>
<evidence type="ECO:0000256" key="3">
    <source>
        <dbReference type="ARBA" id="ARBA00022475"/>
    </source>
</evidence>
<dbReference type="OrthoDB" id="10520732at2759"/>
<evidence type="ECO:0000313" key="13">
    <source>
        <dbReference type="RefSeq" id="XP_012883014.1"/>
    </source>
</evidence>
<keyword evidence="8 11" id="KW-0472">Membrane</keyword>
<dbReference type="AlphaFoldDB" id="A0A1S3G3Z9"/>
<evidence type="ECO:0000256" key="9">
    <source>
        <dbReference type="ARBA" id="ARBA00023170"/>
    </source>
</evidence>
<dbReference type="InterPro" id="IPR004072">
    <property type="entry name" value="Vmron_rcpt_1"/>
</dbReference>
<accession>A0A1S3G3Z9</accession>
<feature type="transmembrane region" description="Helical" evidence="11">
    <location>
        <begin position="43"/>
        <end position="65"/>
    </location>
</feature>
<keyword evidence="5 11" id="KW-0812">Transmembrane</keyword>
<keyword evidence="10 11" id="KW-0807">Transducer</keyword>
<dbReference type="SUPFAM" id="SSF81321">
    <property type="entry name" value="Family A G protein-coupled receptor-like"/>
    <property type="match status" value="1"/>
</dbReference>
<evidence type="ECO:0000256" key="5">
    <source>
        <dbReference type="ARBA" id="ARBA00022692"/>
    </source>
</evidence>